<dbReference type="Gene3D" id="3.30.450.40">
    <property type="match status" value="1"/>
</dbReference>
<feature type="domain" description="GGDEF" evidence="1">
    <location>
        <begin position="231"/>
        <end position="350"/>
    </location>
</feature>
<comment type="caution">
    <text evidence="2">The sequence shown here is derived from an EMBL/GenBank/DDBJ whole genome shotgun (WGS) entry which is preliminary data.</text>
</comment>
<dbReference type="InterPro" id="IPR043128">
    <property type="entry name" value="Rev_trsase/Diguanyl_cyclase"/>
</dbReference>
<dbReference type="InterPro" id="IPR000160">
    <property type="entry name" value="GGDEF_dom"/>
</dbReference>
<gene>
    <name evidence="2" type="ORF">HNP65_001194</name>
</gene>
<reference evidence="2 3" key="1">
    <citation type="submission" date="2020-08" db="EMBL/GenBank/DDBJ databases">
        <title>Genomic Encyclopedia of Type Strains, Phase IV (KMG-IV): sequencing the most valuable type-strain genomes for metagenomic binning, comparative biology and taxonomic classification.</title>
        <authorList>
            <person name="Goeker M."/>
        </authorList>
    </citation>
    <scope>NUCLEOTIDE SEQUENCE [LARGE SCALE GENOMIC DNA]</scope>
    <source>
        <strain evidence="2 3">DSM 13481</strain>
    </source>
</reference>
<sequence length="350" mass="41984">MIYFLVILAFLLLILFLYSWRVLRLIKKVGCFDFSCRKIFEKNFLYRVYKIFNKYDDKKDNLNTLREIFDYIADVLEAQAWSLLLTPKGKKWRFIVWTYNFDDKPLESLGEYFQNNTPYNLNQIISEKRYYFISNILKMPYWKEVKGIDTISWCGIPLIYNGEVYAILNVDWYRKKRPKKVDRMLFDMITEELSKPILNFLKVKERLEEENIDLLTGLYNRRVLDYVDVSKYSYLIFLDLDKFKEVNDNFGHLVGDEVLRIISRRIKNTVKGDDLIIRYGGDEFIILINSTKEGLEKLIQRIKRHVSRNIHIQDKDVKVGISIGYCMLDKGLEYAIRIADERMYKDKNKN</sequence>
<dbReference type="Pfam" id="PF00990">
    <property type="entry name" value="GGDEF"/>
    <property type="match status" value="1"/>
</dbReference>
<dbReference type="InterPro" id="IPR050469">
    <property type="entry name" value="Diguanylate_Cyclase"/>
</dbReference>
<evidence type="ECO:0000259" key="1">
    <source>
        <dbReference type="PROSITE" id="PS50887"/>
    </source>
</evidence>
<dbReference type="GO" id="GO:0005886">
    <property type="term" value="C:plasma membrane"/>
    <property type="evidence" value="ECO:0007669"/>
    <property type="project" value="TreeGrafter"/>
</dbReference>
<dbReference type="AlphaFoldDB" id="A0A841GGM4"/>
<dbReference type="GO" id="GO:0043709">
    <property type="term" value="P:cell adhesion involved in single-species biofilm formation"/>
    <property type="evidence" value="ECO:0007669"/>
    <property type="project" value="TreeGrafter"/>
</dbReference>
<dbReference type="GO" id="GO:1902201">
    <property type="term" value="P:negative regulation of bacterial-type flagellum-dependent cell motility"/>
    <property type="evidence" value="ECO:0007669"/>
    <property type="project" value="TreeGrafter"/>
</dbReference>
<name>A0A841GGM4_9BACT</name>
<keyword evidence="3" id="KW-1185">Reference proteome</keyword>
<protein>
    <submittedName>
        <fullName evidence="2">Diguanylate cyclase (GGDEF)-like protein</fullName>
    </submittedName>
</protein>
<proteinExistence type="predicted"/>
<dbReference type="Proteomes" id="UP000555828">
    <property type="component" value="Unassembled WGS sequence"/>
</dbReference>
<dbReference type="CDD" id="cd01949">
    <property type="entry name" value="GGDEF"/>
    <property type="match status" value="1"/>
</dbReference>
<dbReference type="InterPro" id="IPR029016">
    <property type="entry name" value="GAF-like_dom_sf"/>
</dbReference>
<dbReference type="GO" id="GO:0052621">
    <property type="term" value="F:diguanylate cyclase activity"/>
    <property type="evidence" value="ECO:0007669"/>
    <property type="project" value="TreeGrafter"/>
</dbReference>
<accession>A0A841GGM4</accession>
<dbReference type="SUPFAM" id="SSF55781">
    <property type="entry name" value="GAF domain-like"/>
    <property type="match status" value="1"/>
</dbReference>
<dbReference type="RefSeq" id="WP_184619388.1">
    <property type="nucleotide sequence ID" value="NZ_JACHEX010000003.1"/>
</dbReference>
<dbReference type="PANTHER" id="PTHR45138:SF9">
    <property type="entry name" value="DIGUANYLATE CYCLASE DGCM-RELATED"/>
    <property type="match status" value="1"/>
</dbReference>
<dbReference type="InterPro" id="IPR029787">
    <property type="entry name" value="Nucleotide_cyclase"/>
</dbReference>
<dbReference type="PROSITE" id="PS50887">
    <property type="entry name" value="GGDEF"/>
    <property type="match status" value="1"/>
</dbReference>
<evidence type="ECO:0000313" key="2">
    <source>
        <dbReference type="EMBL" id="MBB6062742.1"/>
    </source>
</evidence>
<dbReference type="EMBL" id="JACHEX010000003">
    <property type="protein sequence ID" value="MBB6062742.1"/>
    <property type="molecule type" value="Genomic_DNA"/>
</dbReference>
<dbReference type="NCBIfam" id="TIGR00254">
    <property type="entry name" value="GGDEF"/>
    <property type="match status" value="1"/>
</dbReference>
<dbReference type="PANTHER" id="PTHR45138">
    <property type="entry name" value="REGULATORY COMPONENTS OF SENSORY TRANSDUCTION SYSTEM"/>
    <property type="match status" value="1"/>
</dbReference>
<dbReference type="Gene3D" id="3.30.70.270">
    <property type="match status" value="1"/>
</dbReference>
<dbReference type="SUPFAM" id="SSF55073">
    <property type="entry name" value="Nucleotide cyclase"/>
    <property type="match status" value="1"/>
</dbReference>
<dbReference type="SMART" id="SM00267">
    <property type="entry name" value="GGDEF"/>
    <property type="match status" value="1"/>
</dbReference>
<evidence type="ECO:0000313" key="3">
    <source>
        <dbReference type="Proteomes" id="UP000555828"/>
    </source>
</evidence>
<organism evidence="2 3">
    <name type="scientific">Thermosipho japonicus</name>
    <dbReference type="NCBI Taxonomy" id="90323"/>
    <lineage>
        <taxon>Bacteria</taxon>
        <taxon>Thermotogati</taxon>
        <taxon>Thermotogota</taxon>
        <taxon>Thermotogae</taxon>
        <taxon>Thermotogales</taxon>
        <taxon>Fervidobacteriaceae</taxon>
        <taxon>Thermosipho</taxon>
    </lineage>
</organism>